<dbReference type="Gene3D" id="3.30.1490.100">
    <property type="entry name" value="DNA polymerase, Y-family, little finger domain"/>
    <property type="match status" value="1"/>
</dbReference>
<feature type="non-terminal residue" evidence="2">
    <location>
        <position position="1"/>
    </location>
</feature>
<protein>
    <recommendedName>
        <fullName evidence="1">DNA polymerase Y-family little finger domain-containing protein</fullName>
    </recommendedName>
</protein>
<dbReference type="Pfam" id="PF11799">
    <property type="entry name" value="IMS_C"/>
    <property type="match status" value="1"/>
</dbReference>
<dbReference type="GO" id="GO:0006281">
    <property type="term" value="P:DNA repair"/>
    <property type="evidence" value="ECO:0007669"/>
    <property type="project" value="InterPro"/>
</dbReference>
<organism evidence="2">
    <name type="scientific">marine metagenome</name>
    <dbReference type="NCBI Taxonomy" id="408172"/>
    <lineage>
        <taxon>unclassified sequences</taxon>
        <taxon>metagenomes</taxon>
        <taxon>ecological metagenomes</taxon>
    </lineage>
</organism>
<dbReference type="GO" id="GO:0003684">
    <property type="term" value="F:damaged DNA binding"/>
    <property type="evidence" value="ECO:0007669"/>
    <property type="project" value="InterPro"/>
</dbReference>
<dbReference type="SUPFAM" id="SSF100879">
    <property type="entry name" value="Lesion bypass DNA polymerase (Y-family), little finger domain"/>
    <property type="match status" value="1"/>
</dbReference>
<dbReference type="InterPro" id="IPR036775">
    <property type="entry name" value="DNA_pol_Y-fam_lit_finger_sf"/>
</dbReference>
<name>A0A382XF55_9ZZZZ</name>
<dbReference type="EMBL" id="UINC01167232">
    <property type="protein sequence ID" value="SVD69623.1"/>
    <property type="molecule type" value="Genomic_DNA"/>
</dbReference>
<proteinExistence type="predicted"/>
<sequence length="184" mass="21007">CMSRRIEEFKTLFGVYARQLIDEVNGRDTSLVKPPKLRDHLLEQTILPEDTNDQDVLYAVVQDLAEKIAFHLRKRGQMAKKIKLDIHYVDGYSSNRVGQAYASDDISVTKECKKLFTKANNRRVSVRTILLDVSQFKPYAEQKNLFFGSQSRNMAISVAIEMVRRKHGVDSIKTANVFHALGSC</sequence>
<evidence type="ECO:0000259" key="1">
    <source>
        <dbReference type="Pfam" id="PF11799"/>
    </source>
</evidence>
<accession>A0A382XF55</accession>
<evidence type="ECO:0000313" key="2">
    <source>
        <dbReference type="EMBL" id="SVD69623.1"/>
    </source>
</evidence>
<gene>
    <name evidence="2" type="ORF">METZ01_LOCUS422477</name>
</gene>
<dbReference type="InterPro" id="IPR017961">
    <property type="entry name" value="DNA_pol_Y-fam_little_finger"/>
</dbReference>
<feature type="domain" description="DNA polymerase Y-family little finger" evidence="1">
    <location>
        <begin position="45"/>
        <end position="140"/>
    </location>
</feature>
<dbReference type="AlphaFoldDB" id="A0A382XF55"/>
<reference evidence="2" key="1">
    <citation type="submission" date="2018-05" db="EMBL/GenBank/DDBJ databases">
        <authorList>
            <person name="Lanie J.A."/>
            <person name="Ng W.-L."/>
            <person name="Kazmierczak K.M."/>
            <person name="Andrzejewski T.M."/>
            <person name="Davidsen T.M."/>
            <person name="Wayne K.J."/>
            <person name="Tettelin H."/>
            <person name="Glass J.I."/>
            <person name="Rusch D."/>
            <person name="Podicherti R."/>
            <person name="Tsui H.-C.T."/>
            <person name="Winkler M.E."/>
        </authorList>
    </citation>
    <scope>NUCLEOTIDE SEQUENCE</scope>
</reference>